<comment type="pathway">
    <text evidence="1">Cell wall biogenesis; cell wall polysaccharide biosynthesis.</text>
</comment>
<dbReference type="CDD" id="cd04186">
    <property type="entry name" value="GT_2_like_c"/>
    <property type="match status" value="1"/>
</dbReference>
<evidence type="ECO:0000256" key="4">
    <source>
        <dbReference type="ARBA" id="ARBA00022679"/>
    </source>
</evidence>
<dbReference type="PANTHER" id="PTHR43179:SF12">
    <property type="entry name" value="GALACTOFURANOSYLTRANSFERASE GLFT2"/>
    <property type="match status" value="1"/>
</dbReference>
<dbReference type="Proteomes" id="UP000190951">
    <property type="component" value="Chromosome"/>
</dbReference>
<comment type="similarity">
    <text evidence="2">Belongs to the glycosyltransferase 2 family.</text>
</comment>
<keyword evidence="4" id="KW-0808">Transferase</keyword>
<dbReference type="PANTHER" id="PTHR43179">
    <property type="entry name" value="RHAMNOSYLTRANSFERASE WBBL"/>
    <property type="match status" value="1"/>
</dbReference>
<dbReference type="SUPFAM" id="SSF53448">
    <property type="entry name" value="Nucleotide-diphospho-sugar transferases"/>
    <property type="match status" value="1"/>
</dbReference>
<sequence length="303" mass="35294">MIKNPKIFIIILNYNAYEDTIECIKSVEDIEYDNYEIVLVDNCSTDDSYMKLKEKLPSYNIIESEKNLGYANGNNIGIKYALKNDAEYICILNNDVVVEKDFLSRLVEKIQEKSDIGIVGSCICDYYKKDIIQGMGAHINLCFAAARRYFKGKNYNDIEKKDIYVDYLEGACFLVKREIFEKVGLIPENYFLFFEETEFCVKAIQAGYKILCVYGSRIYHKGSATINKFGSLSYAYLNRNRVIFVRRNSKVYQRLIFGLYIYIEAIGRIILRKEPLALFKYILEGFKSDKNTLDIIDIKKYVK</sequence>
<dbReference type="GO" id="GO:0016757">
    <property type="term" value="F:glycosyltransferase activity"/>
    <property type="evidence" value="ECO:0007669"/>
    <property type="project" value="UniProtKB-KW"/>
</dbReference>
<evidence type="ECO:0000313" key="5">
    <source>
        <dbReference type="EMBL" id="URZ12224.1"/>
    </source>
</evidence>
<evidence type="ECO:0000256" key="1">
    <source>
        <dbReference type="ARBA" id="ARBA00004776"/>
    </source>
</evidence>
<gene>
    <name evidence="5" type="ORF">CROST_029410</name>
</gene>
<dbReference type="STRING" id="84029.CROST_26080"/>
<reference evidence="5 6" key="1">
    <citation type="submission" date="2022-04" db="EMBL/GenBank/DDBJ databases">
        <title>Genome sequence of C. roseum typestrain.</title>
        <authorList>
            <person name="Poehlein A."/>
            <person name="Schoch T."/>
            <person name="Duerre P."/>
            <person name="Daniel R."/>
        </authorList>
    </citation>
    <scope>NUCLEOTIDE SEQUENCE [LARGE SCALE GENOMIC DNA]</scope>
    <source>
        <strain evidence="5 6">DSM 7320</strain>
    </source>
</reference>
<evidence type="ECO:0000256" key="2">
    <source>
        <dbReference type="ARBA" id="ARBA00006739"/>
    </source>
</evidence>
<dbReference type="AlphaFoldDB" id="A0A1S8M8P1"/>
<dbReference type="KEGG" id="crw:CROST_029410"/>
<protein>
    <submittedName>
        <fullName evidence="5">Uncharacterized protein</fullName>
    </submittedName>
</protein>
<dbReference type="RefSeq" id="WP_077833873.1">
    <property type="nucleotide sequence ID" value="NZ_CP096983.1"/>
</dbReference>
<keyword evidence="3" id="KW-0328">Glycosyltransferase</keyword>
<name>A0A1S8M8P1_9CLOT</name>
<proteinExistence type="inferred from homology"/>
<dbReference type="EMBL" id="CP096983">
    <property type="protein sequence ID" value="URZ12224.1"/>
    <property type="molecule type" value="Genomic_DNA"/>
</dbReference>
<dbReference type="Gene3D" id="3.90.550.10">
    <property type="entry name" value="Spore Coat Polysaccharide Biosynthesis Protein SpsA, Chain A"/>
    <property type="match status" value="1"/>
</dbReference>
<dbReference type="InterPro" id="IPR001173">
    <property type="entry name" value="Glyco_trans_2-like"/>
</dbReference>
<evidence type="ECO:0000256" key="3">
    <source>
        <dbReference type="ARBA" id="ARBA00022676"/>
    </source>
</evidence>
<keyword evidence="6" id="KW-1185">Reference proteome</keyword>
<accession>A0A1S8M8P1</accession>
<dbReference type="InterPro" id="IPR029044">
    <property type="entry name" value="Nucleotide-diphossugar_trans"/>
</dbReference>
<dbReference type="Pfam" id="PF00535">
    <property type="entry name" value="Glycos_transf_2"/>
    <property type="match status" value="1"/>
</dbReference>
<organism evidence="5 6">
    <name type="scientific">Clostridium felsineum</name>
    <dbReference type="NCBI Taxonomy" id="36839"/>
    <lineage>
        <taxon>Bacteria</taxon>
        <taxon>Bacillati</taxon>
        <taxon>Bacillota</taxon>
        <taxon>Clostridia</taxon>
        <taxon>Eubacteriales</taxon>
        <taxon>Clostridiaceae</taxon>
        <taxon>Clostridium</taxon>
    </lineage>
</organism>
<evidence type="ECO:0000313" key="6">
    <source>
        <dbReference type="Proteomes" id="UP000190951"/>
    </source>
</evidence>